<keyword evidence="4" id="KW-0472">Membrane</keyword>
<protein>
    <recommendedName>
        <fullName evidence="5">SLC12A transporter C-terminal domain-containing protein</fullName>
    </recommendedName>
</protein>
<evidence type="ECO:0000256" key="4">
    <source>
        <dbReference type="ARBA" id="ARBA00023136"/>
    </source>
</evidence>
<feature type="domain" description="SLC12A transporter C-terminal" evidence="5">
    <location>
        <begin position="2"/>
        <end position="80"/>
    </location>
</feature>
<feature type="non-terminal residue" evidence="6">
    <location>
        <position position="95"/>
    </location>
</feature>
<dbReference type="EMBL" id="CATNWA010000514">
    <property type="protein sequence ID" value="CAI9537156.1"/>
    <property type="molecule type" value="Genomic_DNA"/>
</dbReference>
<comment type="caution">
    <text evidence="6">The sequence shown here is derived from an EMBL/GenBank/DDBJ whole genome shotgun (WGS) entry which is preliminary data.</text>
</comment>
<dbReference type="PANTHER" id="PTHR11827">
    <property type="entry name" value="SOLUTE CARRIER FAMILY 12, CATION COTRANSPORTERS"/>
    <property type="match status" value="1"/>
</dbReference>
<gene>
    <name evidence="6" type="ORF">SPARVUS_LOCUS1165109</name>
</gene>
<evidence type="ECO:0000313" key="7">
    <source>
        <dbReference type="Proteomes" id="UP001162483"/>
    </source>
</evidence>
<keyword evidence="3" id="KW-1133">Transmembrane helix</keyword>
<evidence type="ECO:0000313" key="6">
    <source>
        <dbReference type="EMBL" id="CAI9537156.1"/>
    </source>
</evidence>
<name>A0ABN9ARF3_9NEOB</name>
<dbReference type="InterPro" id="IPR018491">
    <property type="entry name" value="SLC12_C"/>
</dbReference>
<evidence type="ECO:0000256" key="2">
    <source>
        <dbReference type="ARBA" id="ARBA00022692"/>
    </source>
</evidence>
<evidence type="ECO:0000259" key="5">
    <source>
        <dbReference type="Pfam" id="PF03522"/>
    </source>
</evidence>
<sequence>MTAEKTKGFCQLVVSSNLRDGISHLIQSAGLGGMKHNTVLMAWPQRWKQPNIPYSWKNFVDTVRDATTAQQALLVARNIDSFPANQERFSEGNID</sequence>
<dbReference type="Proteomes" id="UP001162483">
    <property type="component" value="Unassembled WGS sequence"/>
</dbReference>
<evidence type="ECO:0000256" key="3">
    <source>
        <dbReference type="ARBA" id="ARBA00022989"/>
    </source>
</evidence>
<comment type="subcellular location">
    <subcellularLocation>
        <location evidence="1">Membrane</location>
        <topology evidence="1">Multi-pass membrane protein</topology>
    </subcellularLocation>
</comment>
<evidence type="ECO:0000256" key="1">
    <source>
        <dbReference type="ARBA" id="ARBA00004141"/>
    </source>
</evidence>
<keyword evidence="2" id="KW-0812">Transmembrane</keyword>
<organism evidence="6 7">
    <name type="scientific">Staurois parvus</name>
    <dbReference type="NCBI Taxonomy" id="386267"/>
    <lineage>
        <taxon>Eukaryota</taxon>
        <taxon>Metazoa</taxon>
        <taxon>Chordata</taxon>
        <taxon>Craniata</taxon>
        <taxon>Vertebrata</taxon>
        <taxon>Euteleostomi</taxon>
        <taxon>Amphibia</taxon>
        <taxon>Batrachia</taxon>
        <taxon>Anura</taxon>
        <taxon>Neobatrachia</taxon>
        <taxon>Ranoidea</taxon>
        <taxon>Ranidae</taxon>
        <taxon>Staurois</taxon>
    </lineage>
</organism>
<dbReference type="InterPro" id="IPR004842">
    <property type="entry name" value="SLC12A_fam"/>
</dbReference>
<proteinExistence type="predicted"/>
<dbReference type="PANTHER" id="PTHR11827:SF47">
    <property type="entry name" value="SOLUTE CARRIER FAMILY 12 MEMBER 7"/>
    <property type="match status" value="1"/>
</dbReference>
<reference evidence="6" key="1">
    <citation type="submission" date="2023-05" db="EMBL/GenBank/DDBJ databases">
        <authorList>
            <person name="Stuckert A."/>
        </authorList>
    </citation>
    <scope>NUCLEOTIDE SEQUENCE</scope>
</reference>
<keyword evidence="7" id="KW-1185">Reference proteome</keyword>
<dbReference type="Pfam" id="PF03522">
    <property type="entry name" value="SLC12"/>
    <property type="match status" value="1"/>
</dbReference>
<accession>A0ABN9ARF3</accession>